<dbReference type="GO" id="GO:0016887">
    <property type="term" value="F:ATP hydrolysis activity"/>
    <property type="evidence" value="ECO:0007669"/>
    <property type="project" value="InterPro"/>
</dbReference>
<dbReference type="Gene3D" id="3.40.50.300">
    <property type="entry name" value="P-loop containing nucleotide triphosphate hydrolases"/>
    <property type="match status" value="1"/>
</dbReference>
<keyword evidence="1" id="KW-1133">Transmembrane helix</keyword>
<comment type="caution">
    <text evidence="3">The sequence shown here is derived from an EMBL/GenBank/DDBJ whole genome shotgun (WGS) entry which is preliminary data.</text>
</comment>
<evidence type="ECO:0000313" key="4">
    <source>
        <dbReference type="Proteomes" id="UP000236527"/>
    </source>
</evidence>
<feature type="transmembrane region" description="Helical" evidence="1">
    <location>
        <begin position="227"/>
        <end position="250"/>
    </location>
</feature>
<dbReference type="Pfam" id="PF13401">
    <property type="entry name" value="AAA_22"/>
    <property type="match status" value="1"/>
</dbReference>
<dbReference type="Proteomes" id="UP000236527">
    <property type="component" value="Unassembled WGS sequence"/>
</dbReference>
<evidence type="ECO:0000259" key="2">
    <source>
        <dbReference type="Pfam" id="PF13401"/>
    </source>
</evidence>
<protein>
    <submittedName>
        <fullName evidence="3">Small G protein, GTPase SAR1</fullName>
    </submittedName>
</protein>
<feature type="domain" description="ORC1/DEAH AAA+ ATPase" evidence="2">
    <location>
        <begin position="7"/>
        <end position="127"/>
    </location>
</feature>
<gene>
    <name evidence="3" type="ORF">NCWK1_5449</name>
</gene>
<reference evidence="4" key="1">
    <citation type="journal article" date="2018" name="Genome Announc.">
        <title>Draft Genome Sequence of the Nitrogen-Fixing and Hormogonia-Inducing Cyanobacterium Nostoc cycadae Strain WK-1, Isolated from the Coralloid Roots of Cycas revoluta.</title>
        <authorList>
            <person name="Kanesaki Y."/>
            <person name="Hirose M."/>
            <person name="Hirose Y."/>
            <person name="Fujisawa T."/>
            <person name="Nakamura Y."/>
            <person name="Watanabe S."/>
            <person name="Matsunaga S."/>
            <person name="Uchida H."/>
            <person name="Murakami A."/>
        </authorList>
    </citation>
    <scope>NUCLEOTIDE SEQUENCE [LARGE SCALE GENOMIC DNA]</scope>
    <source>
        <strain evidence="4">WK-1</strain>
    </source>
</reference>
<keyword evidence="1" id="KW-0472">Membrane</keyword>
<dbReference type="InterPro" id="IPR049945">
    <property type="entry name" value="AAA_22"/>
</dbReference>
<dbReference type="AlphaFoldDB" id="A0A2H6LR15"/>
<feature type="transmembrane region" description="Helical" evidence="1">
    <location>
        <begin position="203"/>
        <end position="221"/>
    </location>
</feature>
<keyword evidence="4" id="KW-1185">Reference proteome</keyword>
<accession>A0A2H6LR15</accession>
<name>A0A2H6LR15_9NOSO</name>
<dbReference type="RefSeq" id="WP_103126993.1">
    <property type="nucleotide sequence ID" value="NZ_DF978456.1"/>
</dbReference>
<proteinExistence type="predicted"/>
<evidence type="ECO:0000256" key="1">
    <source>
        <dbReference type="SAM" id="Phobius"/>
    </source>
</evidence>
<sequence>MLASLQQGKSICVTGDVGMGKTHLAKLVQDELDCCYGIYRGDNTKCLQMIAEGLDIDLYQIIDEGDRGKPLTAKQLREEITLNLSSTILICDRIHKWPASLKGWLEDLHESGAVLLLLGNQRDLEGVLFKVPRLTLPPLDEQQIRTIIWSEASKMGVQISPPKAAELASRAGGNPLLAQRMVLELQQGVESNNNQDSNNYRDITPFLMAIAGLLGAVRFIGMATGDLHLRILGGLAITVLFSLRSLSLVFPKRNSRR</sequence>
<dbReference type="EMBL" id="BDGE01000116">
    <property type="protein sequence ID" value="GBE95661.1"/>
    <property type="molecule type" value="Genomic_DNA"/>
</dbReference>
<dbReference type="SUPFAM" id="SSF52540">
    <property type="entry name" value="P-loop containing nucleoside triphosphate hydrolases"/>
    <property type="match status" value="1"/>
</dbReference>
<evidence type="ECO:0000313" key="3">
    <source>
        <dbReference type="EMBL" id="GBE95661.1"/>
    </source>
</evidence>
<keyword evidence="1" id="KW-0812">Transmembrane</keyword>
<dbReference type="InterPro" id="IPR027417">
    <property type="entry name" value="P-loop_NTPase"/>
</dbReference>
<organism evidence="3 4">
    <name type="scientific">Nostoc cycadae WK-1</name>
    <dbReference type="NCBI Taxonomy" id="1861711"/>
    <lineage>
        <taxon>Bacteria</taxon>
        <taxon>Bacillati</taxon>
        <taxon>Cyanobacteriota</taxon>
        <taxon>Cyanophyceae</taxon>
        <taxon>Nostocales</taxon>
        <taxon>Nostocaceae</taxon>
        <taxon>Nostoc</taxon>
    </lineage>
</organism>